<dbReference type="InterPro" id="IPR000560">
    <property type="entry name" value="His_Pase_clade-2"/>
</dbReference>
<evidence type="ECO:0000256" key="7">
    <source>
        <dbReference type="ARBA" id="ARBA00022801"/>
    </source>
</evidence>
<dbReference type="GO" id="GO:0003993">
    <property type="term" value="F:acid phosphatase activity"/>
    <property type="evidence" value="ECO:0007669"/>
    <property type="project" value="TreeGrafter"/>
</dbReference>
<evidence type="ECO:0000256" key="2">
    <source>
        <dbReference type="ARBA" id="ARBA00008422"/>
    </source>
</evidence>
<dbReference type="Proteomes" id="UP000033900">
    <property type="component" value="Unassembled WGS sequence"/>
</dbReference>
<dbReference type="PANTHER" id="PTHR20963:SF8">
    <property type="entry name" value="MULTIPLE INOSITOL POLYPHOSPHATE PHOSPHATASE 1"/>
    <property type="match status" value="1"/>
</dbReference>
<keyword evidence="8" id="KW-0472">Membrane</keyword>
<evidence type="ECO:0000256" key="5">
    <source>
        <dbReference type="ARBA" id="ARBA00018097"/>
    </source>
</evidence>
<comment type="catalytic activity">
    <reaction evidence="13">
        <text>(2R)-2,3-bisphosphoglycerate + H2O = (2R)-2-phosphoglycerate + phosphate</text>
        <dbReference type="Rhea" id="RHEA:27381"/>
        <dbReference type="ChEBI" id="CHEBI:15377"/>
        <dbReference type="ChEBI" id="CHEBI:43474"/>
        <dbReference type="ChEBI" id="CHEBI:58248"/>
        <dbReference type="ChEBI" id="CHEBI:58289"/>
        <dbReference type="EC" id="3.1.3.80"/>
    </reaction>
    <physiologicalReaction direction="left-to-right" evidence="13">
        <dbReference type="Rhea" id="RHEA:27382"/>
    </physiologicalReaction>
</comment>
<evidence type="ECO:0000313" key="15">
    <source>
        <dbReference type="EMBL" id="KJL48716.1"/>
    </source>
</evidence>
<evidence type="ECO:0000313" key="16">
    <source>
        <dbReference type="Proteomes" id="UP000033900"/>
    </source>
</evidence>
<dbReference type="EC" id="3.1.3.80" evidence="3"/>
<dbReference type="Gene3D" id="3.40.50.1240">
    <property type="entry name" value="Phosphoglycerate mutase-like"/>
    <property type="match status" value="1"/>
</dbReference>
<evidence type="ECO:0000256" key="6">
    <source>
        <dbReference type="ARBA" id="ARBA00022729"/>
    </source>
</evidence>
<sequence length="478" mass="52144">MSHHRLRTRTRTGAGALVALAVVGAALLPTTASASEAARHHHHGDQLADVRTIGNLYGTKAVYEPFQDEDDYHNPPSGFEPVLLEHVSRHGSRLLSSKKYDDLLWQLWQIAHTSAGLTPLGEQLGADLQEIIAVHEQLGYGSLSTRGAAEQQGIAERAVERMESLFDDAEDDDRPIRIVSSGVDRAVESADNFVIGLEEADDDLAELIQPQVADLDLLYFHDTDPAYLAYEESAQLAAVHDELEQLPVIASTARDVVSRLFTADFIARIDAGEFDLVDSGKGKTHLRTVVDVASYLSELYVIAPGMDQDAAIDMTPYLTDEDAATFAYLSDAADFYDKGPAFAGSDVTYRMAHVLVDAFLDHVEAVAAGQETAAADFRFAHAEEMIPLAALLELPGSTVQQPAGELFDYAGNPWRGAQVAPMAANLQWDVFQNSHGRTIVRMLYNEQETAFPEGCTPISSGSYFYSASELTRCLADKR</sequence>
<comment type="catalytic activity">
    <reaction evidence="12">
        <text>1D-myo-inositol hexakisphosphate + H2O = 1D-myo-inositol 1,2,4,5,6-pentakisphosphate + phosphate</text>
        <dbReference type="Rhea" id="RHEA:16989"/>
        <dbReference type="ChEBI" id="CHEBI:15377"/>
        <dbReference type="ChEBI" id="CHEBI:43474"/>
        <dbReference type="ChEBI" id="CHEBI:57798"/>
        <dbReference type="ChEBI" id="CHEBI:58130"/>
        <dbReference type="EC" id="3.1.3.62"/>
    </reaction>
    <physiologicalReaction direction="left-to-right" evidence="12">
        <dbReference type="Rhea" id="RHEA:16990"/>
    </physiologicalReaction>
</comment>
<evidence type="ECO:0000256" key="10">
    <source>
        <dbReference type="ARBA" id="ARBA00043668"/>
    </source>
</evidence>
<dbReference type="OrthoDB" id="9770871at2"/>
<evidence type="ECO:0000256" key="8">
    <source>
        <dbReference type="ARBA" id="ARBA00023136"/>
    </source>
</evidence>
<dbReference type="PATRIC" id="fig|273678.4.peg.878"/>
<gene>
    <name evidence="15" type="ORF">RS84_00883</name>
</gene>
<dbReference type="PANTHER" id="PTHR20963">
    <property type="entry name" value="MULTIPLE INOSITOL POLYPHOSPHATE PHOSPHATASE-RELATED"/>
    <property type="match status" value="1"/>
</dbReference>
<dbReference type="STRING" id="273678.RS84_00883"/>
<dbReference type="GO" id="GO:0016020">
    <property type="term" value="C:membrane"/>
    <property type="evidence" value="ECO:0007669"/>
    <property type="project" value="UniProtKB-SubCell"/>
</dbReference>
<evidence type="ECO:0000256" key="13">
    <source>
        <dbReference type="ARBA" id="ARBA00043832"/>
    </source>
</evidence>
<keyword evidence="6 14" id="KW-0732">Signal</keyword>
<comment type="catalytic activity">
    <reaction evidence="10">
        <text>1D-myo-inositol 1,2,5,6-tetrakisphosphate + H2O = 1D-myo-inositol 1,2,6-trisphosphate + phosphate</text>
        <dbReference type="Rhea" id="RHEA:77119"/>
        <dbReference type="ChEBI" id="CHEBI:15377"/>
        <dbReference type="ChEBI" id="CHEBI:43474"/>
        <dbReference type="ChEBI" id="CHEBI:195535"/>
        <dbReference type="ChEBI" id="CHEBI:195537"/>
        <dbReference type="EC" id="3.1.3.62"/>
    </reaction>
    <physiologicalReaction direction="left-to-right" evidence="10">
        <dbReference type="Rhea" id="RHEA:77120"/>
    </physiologicalReaction>
</comment>
<evidence type="ECO:0000256" key="14">
    <source>
        <dbReference type="SAM" id="SignalP"/>
    </source>
</evidence>
<protein>
    <recommendedName>
        <fullName evidence="5">Multiple inositol polyphosphate phosphatase 1</fullName>
        <ecNumber evidence="4">3.1.3.62</ecNumber>
        <ecNumber evidence="3">3.1.3.80</ecNumber>
    </recommendedName>
    <alternativeName>
        <fullName evidence="9">2,3-bisphosphoglycerate 3-phosphatase</fullName>
    </alternativeName>
</protein>
<comment type="caution">
    <text evidence="15">The sequence shown here is derived from an EMBL/GenBank/DDBJ whole genome shotgun (WGS) entry which is preliminary data.</text>
</comment>
<evidence type="ECO:0000256" key="9">
    <source>
        <dbReference type="ARBA" id="ARBA00031642"/>
    </source>
</evidence>
<comment type="similarity">
    <text evidence="2">Belongs to the histidine acid phosphatase family. MINPP1 subfamily.</text>
</comment>
<evidence type="ECO:0000256" key="11">
    <source>
        <dbReference type="ARBA" id="ARBA00043671"/>
    </source>
</evidence>
<name>A0A0M2HPW5_9MICO</name>
<evidence type="ECO:0000256" key="4">
    <source>
        <dbReference type="ARBA" id="ARBA00013040"/>
    </source>
</evidence>
<comment type="subcellular location">
    <subcellularLocation>
        <location evidence="1">Membrane</location>
    </subcellularLocation>
</comment>
<dbReference type="Pfam" id="PF00328">
    <property type="entry name" value="His_Phos_2"/>
    <property type="match status" value="1"/>
</dbReference>
<feature type="chain" id="PRO_5005634254" description="Multiple inositol polyphosphate phosphatase 1" evidence="14">
    <location>
        <begin position="35"/>
        <end position="478"/>
    </location>
</feature>
<dbReference type="GO" id="GO:0034417">
    <property type="term" value="F:bisphosphoglycerate 3-phosphatase activity"/>
    <property type="evidence" value="ECO:0007669"/>
    <property type="project" value="UniProtKB-EC"/>
</dbReference>
<dbReference type="EC" id="3.1.3.62" evidence="4"/>
<feature type="signal peptide" evidence="14">
    <location>
        <begin position="1"/>
        <end position="34"/>
    </location>
</feature>
<reference evidence="15 16" key="1">
    <citation type="submission" date="2015-02" db="EMBL/GenBank/DDBJ databases">
        <title>Draft genome sequences of ten Microbacterium spp. with emphasis on heavy metal contaminated environments.</title>
        <authorList>
            <person name="Corretto E."/>
        </authorList>
    </citation>
    <scope>NUCLEOTIDE SEQUENCE [LARGE SCALE GENOMIC DNA]</scope>
    <source>
        <strain evidence="15 16">SA35</strain>
    </source>
</reference>
<comment type="catalytic activity">
    <reaction evidence="11">
        <text>1D-myo-inositol 1,2,4,5,6-pentakisphosphate + H2O = 1D-myo-inositol 1,2,5,6-tetrakisphosphate + phosphate</text>
        <dbReference type="Rhea" id="RHEA:77115"/>
        <dbReference type="ChEBI" id="CHEBI:15377"/>
        <dbReference type="ChEBI" id="CHEBI:43474"/>
        <dbReference type="ChEBI" id="CHEBI:57798"/>
        <dbReference type="ChEBI" id="CHEBI:195535"/>
        <dbReference type="EC" id="3.1.3.62"/>
    </reaction>
    <physiologicalReaction direction="left-to-right" evidence="11">
        <dbReference type="Rhea" id="RHEA:77116"/>
    </physiologicalReaction>
</comment>
<dbReference type="CDD" id="cd07061">
    <property type="entry name" value="HP_HAP_like"/>
    <property type="match status" value="1"/>
</dbReference>
<dbReference type="InterPro" id="IPR029033">
    <property type="entry name" value="His_PPase_superfam"/>
</dbReference>
<dbReference type="AlphaFoldDB" id="A0A0M2HPW5"/>
<accession>A0A0M2HPW5</accession>
<dbReference type="EMBL" id="JYJB01000006">
    <property type="protein sequence ID" value="KJL48716.1"/>
    <property type="molecule type" value="Genomic_DNA"/>
</dbReference>
<evidence type="ECO:0000256" key="1">
    <source>
        <dbReference type="ARBA" id="ARBA00004370"/>
    </source>
</evidence>
<keyword evidence="7" id="KW-0378">Hydrolase</keyword>
<evidence type="ECO:0000256" key="12">
    <source>
        <dbReference type="ARBA" id="ARBA00043691"/>
    </source>
</evidence>
<keyword evidence="16" id="KW-1185">Reference proteome</keyword>
<dbReference type="RefSeq" id="WP_045256531.1">
    <property type="nucleotide sequence ID" value="NZ_JYJB01000006.1"/>
</dbReference>
<proteinExistence type="inferred from homology"/>
<evidence type="ECO:0000256" key="3">
    <source>
        <dbReference type="ARBA" id="ARBA00012976"/>
    </source>
</evidence>
<organism evidence="15 16">
    <name type="scientific">Microbacterium hydrocarbonoxydans</name>
    <dbReference type="NCBI Taxonomy" id="273678"/>
    <lineage>
        <taxon>Bacteria</taxon>
        <taxon>Bacillati</taxon>
        <taxon>Actinomycetota</taxon>
        <taxon>Actinomycetes</taxon>
        <taxon>Micrococcales</taxon>
        <taxon>Microbacteriaceae</taxon>
        <taxon>Microbacterium</taxon>
    </lineage>
</organism>
<dbReference type="SUPFAM" id="SSF53254">
    <property type="entry name" value="Phosphoglycerate mutase-like"/>
    <property type="match status" value="1"/>
</dbReference>